<evidence type="ECO:0000259" key="1">
    <source>
        <dbReference type="Pfam" id="PF07137"/>
    </source>
</evidence>
<evidence type="ECO:0000313" key="3">
    <source>
        <dbReference type="Proteomes" id="UP000265515"/>
    </source>
</evidence>
<dbReference type="EMBL" id="BFEA01000004">
    <property type="protein sequence ID" value="GBG59530.1"/>
    <property type="molecule type" value="Genomic_DNA"/>
</dbReference>
<dbReference type="Pfam" id="PF07137">
    <property type="entry name" value="VDE"/>
    <property type="match status" value="1"/>
</dbReference>
<dbReference type="GO" id="GO:0015994">
    <property type="term" value="P:chlorophyll metabolic process"/>
    <property type="evidence" value="ECO:0007669"/>
    <property type="project" value="EnsemblPlants"/>
</dbReference>
<feature type="domain" description="VDE lipocalin" evidence="1">
    <location>
        <begin position="256"/>
        <end position="496"/>
    </location>
</feature>
<gene>
    <name evidence="2" type="ORF">CBR_g38554</name>
</gene>
<dbReference type="STRING" id="69332.A0A388JNX5"/>
<dbReference type="GO" id="GO:0009408">
    <property type="term" value="P:response to heat"/>
    <property type="evidence" value="ECO:0007669"/>
    <property type="project" value="EnsemblPlants"/>
</dbReference>
<proteinExistence type="predicted"/>
<dbReference type="PANTHER" id="PTHR33970:SF1">
    <property type="entry name" value="VIOLAXANTHIN DE-EPOXIDASE, CHLOROPLASTIC"/>
    <property type="match status" value="1"/>
</dbReference>
<dbReference type="GO" id="GO:0009507">
    <property type="term" value="C:chloroplast"/>
    <property type="evidence" value="ECO:0007669"/>
    <property type="project" value="TreeGrafter"/>
</dbReference>
<keyword evidence="3" id="KW-1185">Reference proteome</keyword>
<comment type="caution">
    <text evidence="2">The sequence shown here is derived from an EMBL/GenBank/DDBJ whole genome shotgun (WGS) entry which is preliminary data.</text>
</comment>
<dbReference type="OrthoDB" id="10258187at2759"/>
<dbReference type="Proteomes" id="UP000265515">
    <property type="component" value="Unassembled WGS sequence"/>
</dbReference>
<sequence>MAAAPCHNPISVSWKAGSWQRSEPESFLRKRAMAHNAMAPWRPLAAPTIRSARTRCCFTCRRSQMATVDGLLGRKRHVVLDGQRCGVGSRSLRWSPHKLVAQREEGIVRVHCCGHARDKSSSAHIGALTCKVVRRRSNDNSREGAFFRGLRSLFQRVRWVQATDSSGLKEFEEAEEKDTPTESASQAIPKRVIKSNAWSSRNLPEPCLPFSLSETMDGTITGTMALRGTMAGVAAAVAVMVALVPGAQAADLLKTCACLLRDCRLELAECIADPKCAANVACLNSCNNRPDETECQIGCGDLFEDATVDEFNKCAVSEKKCVPKRVDVGLYPVPAPSAVVENFSATDFEGKWFISKGYNPTFDAFDCQLHEFHANDPRSLTAKLQWRITTPDGGFFTRMAIQTFVQDENQPGLLLNHNNEFLHYEDDWYIISAKTEKKPDDYIFVYYRGRNDAWDGYGGAVIYTRSRTVPKSAVPALREAASKVGLDYDKFITTDNSCRPVQPLFARIETKIETEVKKEEAFLEKELELLGDEEKMLFQRLGDGAKELQRDEQLLLESLSEEEKALLKDLQMGASDIEKLFGKALPIRRLR</sequence>
<accession>A0A388JNX5</accession>
<dbReference type="Gene3D" id="2.40.128.20">
    <property type="match status" value="1"/>
</dbReference>
<dbReference type="GO" id="GO:0046422">
    <property type="term" value="F:violaxanthin de-epoxidase activity"/>
    <property type="evidence" value="ECO:0007669"/>
    <property type="project" value="EnsemblPlants"/>
</dbReference>
<dbReference type="GO" id="GO:0006631">
    <property type="term" value="P:fatty acid metabolic process"/>
    <property type="evidence" value="ECO:0007669"/>
    <property type="project" value="EnsemblPlants"/>
</dbReference>
<dbReference type="GO" id="GO:0010028">
    <property type="term" value="P:xanthophyll cycle"/>
    <property type="evidence" value="ECO:0007669"/>
    <property type="project" value="EnsemblPlants"/>
</dbReference>
<dbReference type="InterPro" id="IPR044682">
    <property type="entry name" value="VDE"/>
</dbReference>
<dbReference type="SUPFAM" id="SSF50814">
    <property type="entry name" value="Lipocalins"/>
    <property type="match status" value="1"/>
</dbReference>
<dbReference type="AlphaFoldDB" id="A0A388JNX5"/>
<organism evidence="2 3">
    <name type="scientific">Chara braunii</name>
    <name type="common">Braun's stonewort</name>
    <dbReference type="NCBI Taxonomy" id="69332"/>
    <lineage>
        <taxon>Eukaryota</taxon>
        <taxon>Viridiplantae</taxon>
        <taxon>Streptophyta</taxon>
        <taxon>Charophyceae</taxon>
        <taxon>Charales</taxon>
        <taxon>Characeae</taxon>
        <taxon>Chara</taxon>
    </lineage>
</organism>
<protein>
    <recommendedName>
        <fullName evidence="1">VDE lipocalin domain-containing protein</fullName>
    </recommendedName>
</protein>
<dbReference type="InterPro" id="IPR012674">
    <property type="entry name" value="Calycin"/>
</dbReference>
<dbReference type="InterPro" id="IPR010788">
    <property type="entry name" value="VDE_dom"/>
</dbReference>
<evidence type="ECO:0000313" key="2">
    <source>
        <dbReference type="EMBL" id="GBG59530.1"/>
    </source>
</evidence>
<dbReference type="Gramene" id="GBG59530">
    <property type="protein sequence ID" value="GBG59530"/>
    <property type="gene ID" value="CBR_g38554"/>
</dbReference>
<reference evidence="2 3" key="1">
    <citation type="journal article" date="2018" name="Cell">
        <title>The Chara Genome: Secondary Complexity and Implications for Plant Terrestrialization.</title>
        <authorList>
            <person name="Nishiyama T."/>
            <person name="Sakayama H."/>
            <person name="Vries J.D."/>
            <person name="Buschmann H."/>
            <person name="Saint-Marcoux D."/>
            <person name="Ullrich K.K."/>
            <person name="Haas F.B."/>
            <person name="Vanderstraeten L."/>
            <person name="Becker D."/>
            <person name="Lang D."/>
            <person name="Vosolsobe S."/>
            <person name="Rombauts S."/>
            <person name="Wilhelmsson P.K.I."/>
            <person name="Janitza P."/>
            <person name="Kern R."/>
            <person name="Heyl A."/>
            <person name="Rumpler F."/>
            <person name="Villalobos L.I.A.C."/>
            <person name="Clay J.M."/>
            <person name="Skokan R."/>
            <person name="Toyoda A."/>
            <person name="Suzuki Y."/>
            <person name="Kagoshima H."/>
            <person name="Schijlen E."/>
            <person name="Tajeshwar N."/>
            <person name="Catarino B."/>
            <person name="Hetherington A.J."/>
            <person name="Saltykova A."/>
            <person name="Bonnot C."/>
            <person name="Breuninger H."/>
            <person name="Symeonidi A."/>
            <person name="Radhakrishnan G.V."/>
            <person name="Van Nieuwerburgh F."/>
            <person name="Deforce D."/>
            <person name="Chang C."/>
            <person name="Karol K.G."/>
            <person name="Hedrich R."/>
            <person name="Ulvskov P."/>
            <person name="Glockner G."/>
            <person name="Delwiche C.F."/>
            <person name="Petrasek J."/>
            <person name="Van de Peer Y."/>
            <person name="Friml J."/>
            <person name="Beilby M."/>
            <person name="Dolan L."/>
            <person name="Kohara Y."/>
            <person name="Sugano S."/>
            <person name="Fujiyama A."/>
            <person name="Delaux P.-M."/>
            <person name="Quint M."/>
            <person name="TheiBen G."/>
            <person name="Hagemann M."/>
            <person name="Harholt J."/>
            <person name="Dunand C."/>
            <person name="Zachgo S."/>
            <person name="Langdale J."/>
            <person name="Maumus F."/>
            <person name="Straeten D.V.D."/>
            <person name="Gould S.B."/>
            <person name="Rensing S.A."/>
        </authorList>
    </citation>
    <scope>NUCLEOTIDE SEQUENCE [LARGE SCALE GENOMIC DNA]</scope>
    <source>
        <strain evidence="2 3">S276</strain>
    </source>
</reference>
<name>A0A388JNX5_CHABU</name>
<dbReference type="GO" id="GO:0019904">
    <property type="term" value="F:protein domain specific binding"/>
    <property type="evidence" value="ECO:0007669"/>
    <property type="project" value="EnsemblPlants"/>
</dbReference>
<dbReference type="PANTHER" id="PTHR33970">
    <property type="entry name" value="VIOLAXANTHIN DE-EPOXIDASE, CHLOROPLASTIC-RELATED"/>
    <property type="match status" value="1"/>
</dbReference>